<dbReference type="RefSeq" id="WP_209463631.1">
    <property type="nucleotide sequence ID" value="NZ_CP110224.1"/>
</dbReference>
<evidence type="ECO:0008006" key="4">
    <source>
        <dbReference type="Google" id="ProtNLM"/>
    </source>
</evidence>
<accession>A0ABS4IHS6</accession>
<comment type="caution">
    <text evidence="2">The sequence shown here is derived from an EMBL/GenBank/DDBJ whole genome shotgun (WGS) entry which is preliminary data.</text>
</comment>
<reference evidence="2 3" key="1">
    <citation type="submission" date="2021-03" db="EMBL/GenBank/DDBJ databases">
        <title>Genomic Encyclopedia of Type Strains, Phase IV (KMG-IV): sequencing the most valuable type-strain genomes for metagenomic binning, comparative biology and taxonomic classification.</title>
        <authorList>
            <person name="Goeker M."/>
        </authorList>
    </citation>
    <scope>NUCLEOTIDE SEQUENCE [LARGE SCALE GENOMIC DNA]</scope>
    <source>
        <strain evidence="2 3">DSM 25609</strain>
    </source>
</reference>
<keyword evidence="1" id="KW-0812">Transmembrane</keyword>
<gene>
    <name evidence="2" type="ORF">J2Z83_002623</name>
</gene>
<proteinExistence type="predicted"/>
<protein>
    <recommendedName>
        <fullName evidence="4">YcxB-like protein domain-containing protein</fullName>
    </recommendedName>
</protein>
<evidence type="ECO:0000256" key="1">
    <source>
        <dbReference type="SAM" id="Phobius"/>
    </source>
</evidence>
<keyword evidence="1" id="KW-1133">Transmembrane helix</keyword>
<evidence type="ECO:0000313" key="3">
    <source>
        <dbReference type="Proteomes" id="UP001519345"/>
    </source>
</evidence>
<feature type="transmembrane region" description="Helical" evidence="1">
    <location>
        <begin position="34"/>
        <end position="51"/>
    </location>
</feature>
<evidence type="ECO:0000313" key="2">
    <source>
        <dbReference type="EMBL" id="MBP1970502.1"/>
    </source>
</evidence>
<dbReference type="EMBL" id="JAGGKX010000014">
    <property type="protein sequence ID" value="MBP1970502.1"/>
    <property type="molecule type" value="Genomic_DNA"/>
</dbReference>
<keyword evidence="3" id="KW-1185">Reference proteome</keyword>
<keyword evidence="1" id="KW-0472">Membrane</keyword>
<feature type="transmembrane region" description="Helical" evidence="1">
    <location>
        <begin position="57"/>
        <end position="77"/>
    </location>
</feature>
<dbReference type="Proteomes" id="UP001519345">
    <property type="component" value="Unassembled WGS sequence"/>
</dbReference>
<organism evidence="2 3">
    <name type="scientific">Virgibacillus natechei</name>
    <dbReference type="NCBI Taxonomy" id="1216297"/>
    <lineage>
        <taxon>Bacteria</taxon>
        <taxon>Bacillati</taxon>
        <taxon>Bacillota</taxon>
        <taxon>Bacilli</taxon>
        <taxon>Bacillales</taxon>
        <taxon>Bacillaceae</taxon>
        <taxon>Virgibacillus</taxon>
    </lineage>
</organism>
<sequence length="182" mass="21587">MEIELDYVKNEGDIQKFAGNYYYFSQNIKKSRRWTLLSVLIVSLIVAYLLNKIFEEGILSYLILVLILLIACPIPALREHKKDTIKSINKRHTSRDLGVLGEYKALLTDDEVHITYLPNDPRRQRNMTNKWDEFDFYNRDEDHFLIYINKSDLTYHIKAGEKAEDVDQFLNRKGLNKKQRKD</sequence>
<name>A0ABS4IHS6_9BACI</name>